<dbReference type="GO" id="GO:0051118">
    <property type="term" value="F:glucan endo-1,3-alpha-glucosidase activity"/>
    <property type="evidence" value="ECO:0007669"/>
    <property type="project" value="InterPro"/>
</dbReference>
<dbReference type="Gene3D" id="3.20.20.80">
    <property type="entry name" value="Glycosidases"/>
    <property type="match status" value="1"/>
</dbReference>
<gene>
    <name evidence="1" type="ORF">BPOR_0023g00350</name>
</gene>
<proteinExistence type="predicted"/>
<dbReference type="Proteomes" id="UP000297280">
    <property type="component" value="Unassembled WGS sequence"/>
</dbReference>
<keyword evidence="2" id="KW-1185">Reference proteome</keyword>
<dbReference type="CDD" id="cd11577">
    <property type="entry name" value="GH71"/>
    <property type="match status" value="1"/>
</dbReference>
<dbReference type="STRING" id="87229.A0A4Z1L459"/>
<accession>A0A4Z1L459</accession>
<name>A0A4Z1L459_9HELO</name>
<dbReference type="InterPro" id="IPR005197">
    <property type="entry name" value="Glyco_hydro_71"/>
</dbReference>
<comment type="caution">
    <text evidence="1">The sequence shown here is derived from an EMBL/GenBank/DDBJ whole genome shotgun (WGS) entry which is preliminary data.</text>
</comment>
<evidence type="ECO:0000313" key="2">
    <source>
        <dbReference type="Proteomes" id="UP000297280"/>
    </source>
</evidence>
<dbReference type="OrthoDB" id="3559830at2759"/>
<dbReference type="AlphaFoldDB" id="A0A4Z1L459"/>
<protein>
    <submittedName>
        <fullName evidence="1">Uncharacterized protein</fullName>
    </submittedName>
</protein>
<dbReference type="Pfam" id="PF03659">
    <property type="entry name" value="Glyco_hydro_71"/>
    <property type="match status" value="1"/>
</dbReference>
<sequence>MGYFNQYIGNDAYYIYKGKPLVSTFEGAGDADARRQIKAQTGIVFILDWSSLGAQAALKLDVADGLFSWAAWPWGNTDMNTYVDASYNRFLDAKPYMMPVSPWFYTNLPQFHKNWLWRGDDLWYDRWEEVIFGNLISLKSYHGMTTENLIMLDLLMKQPWVQCALPLTI</sequence>
<reference evidence="1 2" key="1">
    <citation type="submission" date="2017-12" db="EMBL/GenBank/DDBJ databases">
        <title>Comparative genomics of Botrytis spp.</title>
        <authorList>
            <person name="Valero-Jimenez C.A."/>
            <person name="Tapia P."/>
            <person name="Veloso J."/>
            <person name="Silva-Moreno E."/>
            <person name="Staats M."/>
            <person name="Valdes J.H."/>
            <person name="Van Kan J.A.L."/>
        </authorList>
    </citation>
    <scope>NUCLEOTIDE SEQUENCE [LARGE SCALE GENOMIC DNA]</scope>
    <source>
        <strain evidence="1 2">MUCL3349</strain>
    </source>
</reference>
<organism evidence="1 2">
    <name type="scientific">Botrytis porri</name>
    <dbReference type="NCBI Taxonomy" id="87229"/>
    <lineage>
        <taxon>Eukaryota</taxon>
        <taxon>Fungi</taxon>
        <taxon>Dikarya</taxon>
        <taxon>Ascomycota</taxon>
        <taxon>Pezizomycotina</taxon>
        <taxon>Leotiomycetes</taxon>
        <taxon>Helotiales</taxon>
        <taxon>Sclerotiniaceae</taxon>
        <taxon>Botrytis</taxon>
    </lineage>
</organism>
<dbReference type="EMBL" id="PQXO01000023">
    <property type="protein sequence ID" value="TGO91610.1"/>
    <property type="molecule type" value="Genomic_DNA"/>
</dbReference>
<evidence type="ECO:0000313" key="1">
    <source>
        <dbReference type="EMBL" id="TGO91610.1"/>
    </source>
</evidence>